<dbReference type="PANTHER" id="PTHR48081:SF8">
    <property type="entry name" value="ALPHA_BETA HYDROLASE FOLD-3 DOMAIN-CONTAINING PROTEIN-RELATED"/>
    <property type="match status" value="1"/>
</dbReference>
<sequence>MMDLNQTLRVWLSAYHEALAQLAESGVVPSPDAVRDGLAALTSTFVTDAPDVAVLNASVASQEEKSEQIPVRIYHPAPESALPVIVFLHGGGHMAGSVAVYDRICRKLAASTQHLVVSVDYRLAPEHPYPAGLTDARQVIMQLWPLLDRYHLRYSPMLSLVGDSAGGAMTATLSAEFQQNSDITIANQVLIYPSLDYTMSQPSVVENGQGLFLQREKMRWYFDHYFRHEEDRQAASPLWMPMTSRMPRTLVITAQYCPLRDEGMAYVQKLLAVGVKAQHFHLDDMIHAYLNLENMVPEQCAATYRQIAVFLNGPNVQ</sequence>
<accession>A0A066RT67</accession>
<dbReference type="Proteomes" id="UP000027192">
    <property type="component" value="Unassembled WGS sequence"/>
</dbReference>
<name>A0A066RT67_9GAMM</name>
<dbReference type="PANTHER" id="PTHR48081">
    <property type="entry name" value="AB HYDROLASE SUPERFAMILY PROTEIN C4A8.06C"/>
    <property type="match status" value="1"/>
</dbReference>
<feature type="domain" description="Alpha/beta hydrolase fold-3" evidence="2">
    <location>
        <begin position="85"/>
        <end position="290"/>
    </location>
</feature>
<dbReference type="AlphaFoldDB" id="A0A066RT67"/>
<gene>
    <name evidence="3" type="ORF">EA58_07285</name>
</gene>
<dbReference type="InterPro" id="IPR029058">
    <property type="entry name" value="AB_hydrolase_fold"/>
</dbReference>
<dbReference type="GO" id="GO:0016787">
    <property type="term" value="F:hydrolase activity"/>
    <property type="evidence" value="ECO:0007669"/>
    <property type="project" value="UniProtKB-KW"/>
</dbReference>
<dbReference type="STRING" id="1654360.EA58_07285"/>
<dbReference type="Pfam" id="PF07859">
    <property type="entry name" value="Abhydrolase_3"/>
    <property type="match status" value="1"/>
</dbReference>
<protein>
    <submittedName>
        <fullName evidence="3">Carboxylesterase</fullName>
    </submittedName>
</protein>
<dbReference type="RefSeq" id="WP_036750815.1">
    <property type="nucleotide sequence ID" value="NZ_JAGSGC010000012.1"/>
</dbReference>
<proteinExistence type="predicted"/>
<evidence type="ECO:0000256" key="1">
    <source>
        <dbReference type="ARBA" id="ARBA00022801"/>
    </source>
</evidence>
<organism evidence="3 4">
    <name type="scientific">Photobacterium galatheae</name>
    <dbReference type="NCBI Taxonomy" id="1654360"/>
    <lineage>
        <taxon>Bacteria</taxon>
        <taxon>Pseudomonadati</taxon>
        <taxon>Pseudomonadota</taxon>
        <taxon>Gammaproteobacteria</taxon>
        <taxon>Vibrionales</taxon>
        <taxon>Vibrionaceae</taxon>
        <taxon>Photobacterium</taxon>
    </lineage>
</organism>
<dbReference type="InterPro" id="IPR013094">
    <property type="entry name" value="AB_hydrolase_3"/>
</dbReference>
<evidence type="ECO:0000313" key="4">
    <source>
        <dbReference type="Proteomes" id="UP000027192"/>
    </source>
</evidence>
<reference evidence="3 4" key="1">
    <citation type="submission" date="2014-04" db="EMBL/GenBank/DDBJ databases">
        <title>Draft genome sequence of Photobacterium halotolerans S2753: a solonamide, ngercheumicin and holomycin producer.</title>
        <authorList>
            <person name="Machado H.R."/>
            <person name="Gram L."/>
        </authorList>
    </citation>
    <scope>NUCLEOTIDE SEQUENCE [LARGE SCALE GENOMIC DNA]</scope>
    <source>
        <strain evidence="3 4">S2753</strain>
    </source>
</reference>
<dbReference type="InterPro" id="IPR050300">
    <property type="entry name" value="GDXG_lipolytic_enzyme"/>
</dbReference>
<keyword evidence="1" id="KW-0378">Hydrolase</keyword>
<dbReference type="OrthoDB" id="9806180at2"/>
<comment type="caution">
    <text evidence="3">The sequence shown here is derived from an EMBL/GenBank/DDBJ whole genome shotgun (WGS) entry which is preliminary data.</text>
</comment>
<dbReference type="EMBL" id="JMIB01000010">
    <property type="protein sequence ID" value="KDM92286.1"/>
    <property type="molecule type" value="Genomic_DNA"/>
</dbReference>
<evidence type="ECO:0000313" key="3">
    <source>
        <dbReference type="EMBL" id="KDM92286.1"/>
    </source>
</evidence>
<evidence type="ECO:0000259" key="2">
    <source>
        <dbReference type="Pfam" id="PF07859"/>
    </source>
</evidence>
<dbReference type="SUPFAM" id="SSF53474">
    <property type="entry name" value="alpha/beta-Hydrolases"/>
    <property type="match status" value="1"/>
</dbReference>
<keyword evidence="4" id="KW-1185">Reference proteome</keyword>
<dbReference type="Gene3D" id="3.40.50.1820">
    <property type="entry name" value="alpha/beta hydrolase"/>
    <property type="match status" value="1"/>
</dbReference>